<evidence type="ECO:0000256" key="1">
    <source>
        <dbReference type="SAM" id="MobiDB-lite"/>
    </source>
</evidence>
<protein>
    <submittedName>
        <fullName evidence="2">Uncharacterized protein</fullName>
    </submittedName>
</protein>
<comment type="caution">
    <text evidence="2">The sequence shown here is derived from an EMBL/GenBank/DDBJ whole genome shotgun (WGS) entry which is preliminary data.</text>
</comment>
<name>A0AAW2HSL4_9NEOP</name>
<proteinExistence type="predicted"/>
<accession>A0AAW2HSL4</accession>
<feature type="compositionally biased region" description="Basic and acidic residues" evidence="1">
    <location>
        <begin position="15"/>
        <end position="27"/>
    </location>
</feature>
<dbReference type="AlphaFoldDB" id="A0AAW2HSL4"/>
<sequence length="108" mass="11929">MDGRVGSMTRYKGRNRTDSRTKETTGKESVDVTLVFADLFVQTYPTVDTLVTMIGPTTEQAKERIVTAVARVPELGLQIDDTTLTIFHFLYTGNQVVAVLEGMVNDQG</sequence>
<evidence type="ECO:0000313" key="2">
    <source>
        <dbReference type="EMBL" id="KAL0272975.1"/>
    </source>
</evidence>
<feature type="region of interest" description="Disordered" evidence="1">
    <location>
        <begin position="1"/>
        <end position="27"/>
    </location>
</feature>
<dbReference type="EMBL" id="JARGDH010000003">
    <property type="protein sequence ID" value="KAL0272975.1"/>
    <property type="molecule type" value="Genomic_DNA"/>
</dbReference>
<gene>
    <name evidence="2" type="ORF">PYX00_005762</name>
</gene>
<reference evidence="2" key="1">
    <citation type="journal article" date="2024" name="Gigascience">
        <title>Chromosome-level genome of the poultry shaft louse Menopon gallinae provides insight into the host-switching and adaptive evolution of parasitic lice.</title>
        <authorList>
            <person name="Xu Y."/>
            <person name="Ma L."/>
            <person name="Liu S."/>
            <person name="Liang Y."/>
            <person name="Liu Q."/>
            <person name="He Z."/>
            <person name="Tian L."/>
            <person name="Duan Y."/>
            <person name="Cai W."/>
            <person name="Li H."/>
            <person name="Song F."/>
        </authorList>
    </citation>
    <scope>NUCLEOTIDE SEQUENCE</scope>
    <source>
        <strain evidence="2">Cailab_2023a</strain>
    </source>
</reference>
<organism evidence="2">
    <name type="scientific">Menopon gallinae</name>
    <name type="common">poultry shaft louse</name>
    <dbReference type="NCBI Taxonomy" id="328185"/>
    <lineage>
        <taxon>Eukaryota</taxon>
        <taxon>Metazoa</taxon>
        <taxon>Ecdysozoa</taxon>
        <taxon>Arthropoda</taxon>
        <taxon>Hexapoda</taxon>
        <taxon>Insecta</taxon>
        <taxon>Pterygota</taxon>
        <taxon>Neoptera</taxon>
        <taxon>Paraneoptera</taxon>
        <taxon>Psocodea</taxon>
        <taxon>Troctomorpha</taxon>
        <taxon>Phthiraptera</taxon>
        <taxon>Amblycera</taxon>
        <taxon>Menoponidae</taxon>
        <taxon>Menopon</taxon>
    </lineage>
</organism>